<dbReference type="PANTHER" id="PTHR11461:SF292">
    <property type="entry name" value="SERPIN 100A"/>
    <property type="match status" value="1"/>
</dbReference>
<name>A0A7R9J4U2_TIMCA</name>
<evidence type="ECO:0000313" key="4">
    <source>
        <dbReference type="EMBL" id="CAD7572651.1"/>
    </source>
</evidence>
<reference evidence="4" key="1">
    <citation type="submission" date="2020-11" db="EMBL/GenBank/DDBJ databases">
        <authorList>
            <person name="Tran Van P."/>
        </authorList>
    </citation>
    <scope>NUCLEOTIDE SEQUENCE</scope>
</reference>
<dbReference type="Gene3D" id="3.30.497.10">
    <property type="entry name" value="Antithrombin, subunit I, domain 2"/>
    <property type="match status" value="1"/>
</dbReference>
<organism evidence="4">
    <name type="scientific">Timema californicum</name>
    <name type="common">California timema</name>
    <name type="synonym">Walking stick</name>
    <dbReference type="NCBI Taxonomy" id="61474"/>
    <lineage>
        <taxon>Eukaryota</taxon>
        <taxon>Metazoa</taxon>
        <taxon>Ecdysozoa</taxon>
        <taxon>Arthropoda</taxon>
        <taxon>Hexapoda</taxon>
        <taxon>Insecta</taxon>
        <taxon>Pterygota</taxon>
        <taxon>Neoptera</taxon>
        <taxon>Polyneoptera</taxon>
        <taxon>Phasmatodea</taxon>
        <taxon>Timematodea</taxon>
        <taxon>Timematoidea</taxon>
        <taxon>Timematidae</taxon>
        <taxon>Timema</taxon>
    </lineage>
</organism>
<keyword evidence="2" id="KW-0722">Serine protease inhibitor</keyword>
<dbReference type="GO" id="GO:0005615">
    <property type="term" value="C:extracellular space"/>
    <property type="evidence" value="ECO:0007669"/>
    <property type="project" value="InterPro"/>
</dbReference>
<dbReference type="InterPro" id="IPR042178">
    <property type="entry name" value="Serpin_sf_1"/>
</dbReference>
<accession>A0A7R9J4U2</accession>
<dbReference type="GO" id="GO:0004867">
    <property type="term" value="F:serine-type endopeptidase inhibitor activity"/>
    <property type="evidence" value="ECO:0007669"/>
    <property type="project" value="UniProtKB-KW"/>
</dbReference>
<evidence type="ECO:0000256" key="1">
    <source>
        <dbReference type="ARBA" id="ARBA00022690"/>
    </source>
</evidence>
<gene>
    <name evidence="4" type="ORF">TCMB3V08_LOCUS5295</name>
</gene>
<evidence type="ECO:0000259" key="3">
    <source>
        <dbReference type="Pfam" id="PF00079"/>
    </source>
</evidence>
<dbReference type="InterPro" id="IPR036186">
    <property type="entry name" value="Serpin_sf"/>
</dbReference>
<feature type="domain" description="Serpin" evidence="3">
    <location>
        <begin position="185"/>
        <end position="292"/>
    </location>
</feature>
<dbReference type="PANTHER" id="PTHR11461">
    <property type="entry name" value="SERINE PROTEASE INHIBITOR, SERPIN"/>
    <property type="match status" value="1"/>
</dbReference>
<dbReference type="EMBL" id="OE181154">
    <property type="protein sequence ID" value="CAD7572651.1"/>
    <property type="molecule type" value="Genomic_DNA"/>
</dbReference>
<evidence type="ECO:0000256" key="2">
    <source>
        <dbReference type="ARBA" id="ARBA00022900"/>
    </source>
</evidence>
<dbReference type="Pfam" id="PF00079">
    <property type="entry name" value="Serpin"/>
    <property type="match status" value="2"/>
</dbReference>
<sequence>MDPFRLMLQLLLIYKEQCVIQLFRLMCKQALSCSTELNERLFNCGPTRAEAREQDHMNCPLVPHTAQSTRACGDGRVKSHSTVFCGMWQKIDGKKEFANSQPGDVLFSPLGVKFILAFLKLGARGETSKQISKVLSLPSDKKIKESMKGLLDKFDKNFQMILNLLLLAAFTSRDFGYIDSLIQELENEYHLLILLPNKVDGLAHLEQQLIQTNLQKLRLGYKVPDLVVHIPLFSFISHNDIGKYLKARLSILFSRNNANLSGIAPNLHLDTIKEIVTIDLGPGGTRVTVTMKVRRRLAPPSSIAVVSAAESEVLTVRLALKKEYPHGHALQATGTC</sequence>
<keyword evidence="1" id="KW-0646">Protease inhibitor</keyword>
<proteinExistence type="predicted"/>
<feature type="domain" description="Serpin" evidence="3">
    <location>
        <begin position="96"/>
        <end position="162"/>
    </location>
</feature>
<dbReference type="AlphaFoldDB" id="A0A7R9J4U2"/>
<dbReference type="InterPro" id="IPR023796">
    <property type="entry name" value="Serpin_dom"/>
</dbReference>
<protein>
    <submittedName>
        <fullName evidence="4">(California timema) hypothetical protein</fullName>
    </submittedName>
</protein>
<dbReference type="SUPFAM" id="SSF56574">
    <property type="entry name" value="Serpins"/>
    <property type="match status" value="1"/>
</dbReference>
<dbReference type="InterPro" id="IPR000215">
    <property type="entry name" value="Serpin_fam"/>
</dbReference>